<keyword evidence="6 11" id="KW-0472">Membrane</keyword>
<feature type="transmembrane region" description="Helical" evidence="11">
    <location>
        <begin position="214"/>
        <end position="236"/>
    </location>
</feature>
<dbReference type="PROSITE" id="PS50262">
    <property type="entry name" value="G_PROTEIN_RECEP_F1_2"/>
    <property type="match status" value="1"/>
</dbReference>
<keyword evidence="5 9" id="KW-0297">G-protein coupled receptor</keyword>
<name>A0A7R9BLY9_9CRUS</name>
<feature type="transmembrane region" description="Helical" evidence="11">
    <location>
        <begin position="158"/>
        <end position="177"/>
    </location>
</feature>
<evidence type="ECO:0000259" key="12">
    <source>
        <dbReference type="PROSITE" id="PS50262"/>
    </source>
</evidence>
<dbReference type="SUPFAM" id="SSF81321">
    <property type="entry name" value="Family A G protein-coupled receptor-like"/>
    <property type="match status" value="1"/>
</dbReference>
<dbReference type="OrthoDB" id="5950040at2759"/>
<feature type="region of interest" description="Disordered" evidence="10">
    <location>
        <begin position="271"/>
        <end position="293"/>
    </location>
</feature>
<dbReference type="AlphaFoldDB" id="A0A7R9BLY9"/>
<dbReference type="InterPro" id="IPR000276">
    <property type="entry name" value="GPCR_Rhodpsn"/>
</dbReference>
<keyword evidence="7 9" id="KW-0675">Receptor</keyword>
<comment type="subcellular location">
    <subcellularLocation>
        <location evidence="1">Membrane</location>
        <topology evidence="1">Multi-pass membrane protein</topology>
    </subcellularLocation>
</comment>
<proteinExistence type="inferred from homology"/>
<dbReference type="PANTHER" id="PTHR24243">
    <property type="entry name" value="G-PROTEIN COUPLED RECEPTOR"/>
    <property type="match status" value="1"/>
</dbReference>
<evidence type="ECO:0000313" key="14">
    <source>
        <dbReference type="Proteomes" id="UP000678499"/>
    </source>
</evidence>
<evidence type="ECO:0000256" key="8">
    <source>
        <dbReference type="ARBA" id="ARBA00023224"/>
    </source>
</evidence>
<sequence length="316" mass="35717">MEFNYTDVNETCQNELGDVIPCNSSNCVPGATDDREILALKVFMTVIYTVIFITGFLGNMCTCLVISQNRYMQTATNYYLFSLAVSDLLFLMLGFPDEMNKTWNKRNYVFGAAFCWLRGLGAETCANASILIIVAFTVERWIALCHPFSRAHHSGTRLGRVTKIICTLWVLGLIFAVPQVTLLGMVQEVTCDGQPIPDEQICSIDQEYNNYARYAFQASTFLLFVLPMVIISFLYIRICLSLSRSERYFDGDTKLSYRSTMSKNRRTLPEQAAQELGDDQDPGRPSTSQVHRTGVENSKANVIKMLGMCNLFVQYN</sequence>
<dbReference type="GO" id="GO:0005886">
    <property type="term" value="C:plasma membrane"/>
    <property type="evidence" value="ECO:0007669"/>
    <property type="project" value="TreeGrafter"/>
</dbReference>
<evidence type="ECO:0000256" key="11">
    <source>
        <dbReference type="SAM" id="Phobius"/>
    </source>
</evidence>
<feature type="transmembrane region" description="Helical" evidence="11">
    <location>
        <begin position="116"/>
        <end position="138"/>
    </location>
</feature>
<keyword evidence="4 11" id="KW-1133">Transmembrane helix</keyword>
<feature type="transmembrane region" description="Helical" evidence="11">
    <location>
        <begin position="78"/>
        <end position="96"/>
    </location>
</feature>
<evidence type="ECO:0000313" key="13">
    <source>
        <dbReference type="EMBL" id="CAD7277786.1"/>
    </source>
</evidence>
<comment type="similarity">
    <text evidence="2 9">Belongs to the G-protein coupled receptor 1 family.</text>
</comment>
<dbReference type="Proteomes" id="UP000678499">
    <property type="component" value="Unassembled WGS sequence"/>
</dbReference>
<evidence type="ECO:0000256" key="1">
    <source>
        <dbReference type="ARBA" id="ARBA00004141"/>
    </source>
</evidence>
<dbReference type="PROSITE" id="PS00237">
    <property type="entry name" value="G_PROTEIN_RECEP_F1_1"/>
    <property type="match status" value="1"/>
</dbReference>
<keyword evidence="3 9" id="KW-0812">Transmembrane</keyword>
<keyword evidence="8 9" id="KW-0807">Transducer</keyword>
<evidence type="ECO:0000256" key="4">
    <source>
        <dbReference type="ARBA" id="ARBA00022989"/>
    </source>
</evidence>
<dbReference type="EMBL" id="OA883046">
    <property type="protein sequence ID" value="CAD7277786.1"/>
    <property type="molecule type" value="Genomic_DNA"/>
</dbReference>
<dbReference type="InterPro" id="IPR017452">
    <property type="entry name" value="GPCR_Rhodpsn_7TM"/>
</dbReference>
<evidence type="ECO:0000256" key="5">
    <source>
        <dbReference type="ARBA" id="ARBA00023040"/>
    </source>
</evidence>
<organism evidence="13">
    <name type="scientific">Notodromas monacha</name>
    <dbReference type="NCBI Taxonomy" id="399045"/>
    <lineage>
        <taxon>Eukaryota</taxon>
        <taxon>Metazoa</taxon>
        <taxon>Ecdysozoa</taxon>
        <taxon>Arthropoda</taxon>
        <taxon>Crustacea</taxon>
        <taxon>Oligostraca</taxon>
        <taxon>Ostracoda</taxon>
        <taxon>Podocopa</taxon>
        <taxon>Podocopida</taxon>
        <taxon>Cypridocopina</taxon>
        <taxon>Cypridoidea</taxon>
        <taxon>Cyprididae</taxon>
        <taxon>Notodromas</taxon>
    </lineage>
</organism>
<evidence type="ECO:0000256" key="2">
    <source>
        <dbReference type="ARBA" id="ARBA00010663"/>
    </source>
</evidence>
<evidence type="ECO:0000256" key="3">
    <source>
        <dbReference type="ARBA" id="ARBA00022692"/>
    </source>
</evidence>
<reference evidence="13" key="1">
    <citation type="submission" date="2020-11" db="EMBL/GenBank/DDBJ databases">
        <authorList>
            <person name="Tran Van P."/>
        </authorList>
    </citation>
    <scope>NUCLEOTIDE SEQUENCE</scope>
</reference>
<dbReference type="Pfam" id="PF00001">
    <property type="entry name" value="7tm_1"/>
    <property type="match status" value="1"/>
</dbReference>
<feature type="transmembrane region" description="Helical" evidence="11">
    <location>
        <begin position="42"/>
        <end position="66"/>
    </location>
</feature>
<dbReference type="Gene3D" id="1.20.1070.10">
    <property type="entry name" value="Rhodopsin 7-helix transmembrane proteins"/>
    <property type="match status" value="1"/>
</dbReference>
<keyword evidence="14" id="KW-1185">Reference proteome</keyword>
<evidence type="ECO:0000256" key="10">
    <source>
        <dbReference type="SAM" id="MobiDB-lite"/>
    </source>
</evidence>
<dbReference type="GO" id="GO:0008188">
    <property type="term" value="F:neuropeptide receptor activity"/>
    <property type="evidence" value="ECO:0007669"/>
    <property type="project" value="TreeGrafter"/>
</dbReference>
<evidence type="ECO:0000256" key="7">
    <source>
        <dbReference type="ARBA" id="ARBA00023170"/>
    </source>
</evidence>
<feature type="domain" description="G-protein coupled receptors family 1 profile" evidence="12">
    <location>
        <begin position="58"/>
        <end position="268"/>
    </location>
</feature>
<dbReference type="PRINTS" id="PR00237">
    <property type="entry name" value="GPCRRHODOPSN"/>
</dbReference>
<accession>A0A7R9BLY9</accession>
<dbReference type="EMBL" id="CAJPEX010001009">
    <property type="protein sequence ID" value="CAG0917938.1"/>
    <property type="molecule type" value="Genomic_DNA"/>
</dbReference>
<protein>
    <recommendedName>
        <fullName evidence="12">G-protein coupled receptors family 1 profile domain-containing protein</fullName>
    </recommendedName>
</protein>
<evidence type="ECO:0000256" key="6">
    <source>
        <dbReference type="ARBA" id="ARBA00023136"/>
    </source>
</evidence>
<evidence type="ECO:0000256" key="9">
    <source>
        <dbReference type="RuleBase" id="RU000688"/>
    </source>
</evidence>
<gene>
    <name evidence="13" type="ORF">NMOB1V02_LOCUS5509</name>
</gene>
<dbReference type="PANTHER" id="PTHR24243:SF208">
    <property type="entry name" value="PYROKININ-1 RECEPTOR"/>
    <property type="match status" value="1"/>
</dbReference>